<dbReference type="PIRSF" id="PIRSF001467">
    <property type="entry name" value="Peptidylpro_ismrse"/>
    <property type="match status" value="1"/>
</dbReference>
<evidence type="ECO:0000259" key="6">
    <source>
        <dbReference type="PROSITE" id="PS50072"/>
    </source>
</evidence>
<dbReference type="InterPro" id="IPR002130">
    <property type="entry name" value="Cyclophilin-type_PPIase_dom"/>
</dbReference>
<dbReference type="AlphaFoldDB" id="A0A2S9XKS9"/>
<comment type="caution">
    <text evidence="7">The sequence shown here is derived from an EMBL/GenBank/DDBJ whole genome shotgun (WGS) entry which is preliminary data.</text>
</comment>
<dbReference type="PANTHER" id="PTHR45625">
    <property type="entry name" value="PEPTIDYL-PROLYL CIS-TRANS ISOMERASE-RELATED"/>
    <property type="match status" value="1"/>
</dbReference>
<comment type="function">
    <text evidence="1 5">PPIases accelerate the folding of proteins. It catalyzes the cis-trans isomerization of proline imidic peptide bonds in oligopeptides.</text>
</comment>
<keyword evidence="4 5" id="KW-0413">Isomerase</keyword>
<feature type="domain" description="PPIase cyclophilin-type" evidence="6">
    <location>
        <begin position="21"/>
        <end position="188"/>
    </location>
</feature>
<dbReference type="InterPro" id="IPR044666">
    <property type="entry name" value="Cyclophilin_A-like"/>
</dbReference>
<dbReference type="CDD" id="cd00317">
    <property type="entry name" value="cyclophilin"/>
    <property type="match status" value="1"/>
</dbReference>
<proteinExistence type="inferred from homology"/>
<dbReference type="PANTHER" id="PTHR45625:SF4">
    <property type="entry name" value="PEPTIDYLPROLYL ISOMERASE DOMAIN AND WD REPEAT-CONTAINING PROTEIN 1"/>
    <property type="match status" value="1"/>
</dbReference>
<sequence length="191" mass="20017">MSHRTSFPPVKELVPGEGPLMATFQTTLGNFTVKLLEDLAPNTVSSFVGLATGMGEWVDPVSGAPGTGRYYDGVIFHRVIAGFMLQGGDRTGTGRGGPGYTFDDECNPQARHVKAGILSMANAGTRGGRGSNGSQFFVTLGPTPHLDGKHTVFGEVVVGLDVVEAIGATRTAAGDRPISDVRIETVDVRRG</sequence>
<comment type="catalytic activity">
    <reaction evidence="5">
        <text>[protein]-peptidylproline (omega=180) = [protein]-peptidylproline (omega=0)</text>
        <dbReference type="Rhea" id="RHEA:16237"/>
        <dbReference type="Rhea" id="RHEA-COMP:10747"/>
        <dbReference type="Rhea" id="RHEA-COMP:10748"/>
        <dbReference type="ChEBI" id="CHEBI:83833"/>
        <dbReference type="ChEBI" id="CHEBI:83834"/>
        <dbReference type="EC" id="5.2.1.8"/>
    </reaction>
</comment>
<evidence type="ECO:0000256" key="1">
    <source>
        <dbReference type="ARBA" id="ARBA00002388"/>
    </source>
</evidence>
<organism evidence="7 8">
    <name type="scientific">Enhygromyxa salina</name>
    <dbReference type="NCBI Taxonomy" id="215803"/>
    <lineage>
        <taxon>Bacteria</taxon>
        <taxon>Pseudomonadati</taxon>
        <taxon>Myxococcota</taxon>
        <taxon>Polyangia</taxon>
        <taxon>Nannocystales</taxon>
        <taxon>Nannocystaceae</taxon>
        <taxon>Enhygromyxa</taxon>
    </lineage>
</organism>
<evidence type="ECO:0000313" key="8">
    <source>
        <dbReference type="Proteomes" id="UP000238823"/>
    </source>
</evidence>
<dbReference type="PROSITE" id="PS50072">
    <property type="entry name" value="CSA_PPIASE_2"/>
    <property type="match status" value="1"/>
</dbReference>
<dbReference type="InterPro" id="IPR020892">
    <property type="entry name" value="Cyclophilin-type_PPIase_CS"/>
</dbReference>
<dbReference type="SUPFAM" id="SSF50891">
    <property type="entry name" value="Cyclophilin-like"/>
    <property type="match status" value="1"/>
</dbReference>
<accession>A0A2S9XKS9</accession>
<evidence type="ECO:0000256" key="2">
    <source>
        <dbReference type="ARBA" id="ARBA00007365"/>
    </source>
</evidence>
<keyword evidence="3 5" id="KW-0697">Rotamase</keyword>
<gene>
    <name evidence="7" type="primary">cypB_3</name>
    <name evidence="7" type="ORF">ENSA7_79160</name>
</gene>
<protein>
    <recommendedName>
        <fullName evidence="5">Peptidyl-prolyl cis-trans isomerase</fullName>
        <shortName evidence="5">PPIase</shortName>
        <ecNumber evidence="5">5.2.1.8</ecNumber>
    </recommendedName>
</protein>
<dbReference type="Proteomes" id="UP000238823">
    <property type="component" value="Unassembled WGS sequence"/>
</dbReference>
<dbReference type="GO" id="GO:0003755">
    <property type="term" value="F:peptidyl-prolyl cis-trans isomerase activity"/>
    <property type="evidence" value="ECO:0007669"/>
    <property type="project" value="UniProtKB-UniRule"/>
</dbReference>
<dbReference type="PROSITE" id="PS00170">
    <property type="entry name" value="CSA_PPIASE_1"/>
    <property type="match status" value="1"/>
</dbReference>
<evidence type="ECO:0000256" key="4">
    <source>
        <dbReference type="ARBA" id="ARBA00023235"/>
    </source>
</evidence>
<dbReference type="EMBL" id="PVNL01000147">
    <property type="protein sequence ID" value="PRP93488.1"/>
    <property type="molecule type" value="Genomic_DNA"/>
</dbReference>
<name>A0A2S9XKS9_9BACT</name>
<dbReference type="EC" id="5.2.1.8" evidence="5"/>
<dbReference type="InterPro" id="IPR029000">
    <property type="entry name" value="Cyclophilin-like_dom_sf"/>
</dbReference>
<evidence type="ECO:0000256" key="5">
    <source>
        <dbReference type="RuleBase" id="RU363019"/>
    </source>
</evidence>
<comment type="similarity">
    <text evidence="2 5">Belongs to the cyclophilin-type PPIase family.</text>
</comment>
<dbReference type="Gene3D" id="2.40.100.10">
    <property type="entry name" value="Cyclophilin-like"/>
    <property type="match status" value="1"/>
</dbReference>
<dbReference type="Pfam" id="PF00160">
    <property type="entry name" value="Pro_isomerase"/>
    <property type="match status" value="1"/>
</dbReference>
<evidence type="ECO:0000313" key="7">
    <source>
        <dbReference type="EMBL" id="PRP93488.1"/>
    </source>
</evidence>
<dbReference type="InterPro" id="IPR024936">
    <property type="entry name" value="Cyclophilin-type_PPIase"/>
</dbReference>
<dbReference type="GO" id="GO:0006457">
    <property type="term" value="P:protein folding"/>
    <property type="evidence" value="ECO:0007669"/>
    <property type="project" value="InterPro"/>
</dbReference>
<dbReference type="PRINTS" id="PR00153">
    <property type="entry name" value="CSAPPISMRASE"/>
</dbReference>
<evidence type="ECO:0000256" key="3">
    <source>
        <dbReference type="ARBA" id="ARBA00023110"/>
    </source>
</evidence>
<reference evidence="7 8" key="1">
    <citation type="submission" date="2018-03" db="EMBL/GenBank/DDBJ databases">
        <title>Draft Genome Sequences of the Obligatory Marine Myxobacteria Enhygromyxa salina SWB007.</title>
        <authorList>
            <person name="Poehlein A."/>
            <person name="Moghaddam J.A."/>
            <person name="Harms H."/>
            <person name="Alanjari M."/>
            <person name="Koenig G.M."/>
            <person name="Daniel R."/>
            <person name="Schaeberle T.F."/>
        </authorList>
    </citation>
    <scope>NUCLEOTIDE SEQUENCE [LARGE SCALE GENOMIC DNA]</scope>
    <source>
        <strain evidence="7 8">SWB007</strain>
    </source>
</reference>